<keyword evidence="2" id="KW-1185">Reference proteome</keyword>
<sequence length="59" mass="6724">MIADYSKRFLVVFVFALVVGFVFLFLSLSTLASEESSSETAEEECLCRENEKIVERVKL</sequence>
<accession>A0ABW0YNX7</accession>
<evidence type="ECO:0008006" key="3">
    <source>
        <dbReference type="Google" id="ProtNLM"/>
    </source>
</evidence>
<protein>
    <recommendedName>
        <fullName evidence="3">Transmembrane protein</fullName>
    </recommendedName>
</protein>
<proteinExistence type="predicted"/>
<name>A0ABW0YNX7_9BACI</name>
<dbReference type="EMBL" id="JBHSOZ010000010">
    <property type="protein sequence ID" value="MFC5714174.1"/>
    <property type="molecule type" value="Genomic_DNA"/>
</dbReference>
<gene>
    <name evidence="1" type="ORF">ACFPU1_15600</name>
</gene>
<comment type="caution">
    <text evidence="1">The sequence shown here is derived from an EMBL/GenBank/DDBJ whole genome shotgun (WGS) entry which is preliminary data.</text>
</comment>
<evidence type="ECO:0000313" key="1">
    <source>
        <dbReference type="EMBL" id="MFC5714174.1"/>
    </source>
</evidence>
<reference evidence="2" key="1">
    <citation type="journal article" date="2019" name="Int. J. Syst. Evol. Microbiol.">
        <title>The Global Catalogue of Microorganisms (GCM) 10K type strain sequencing project: providing services to taxonomists for standard genome sequencing and annotation.</title>
        <authorList>
            <consortium name="The Broad Institute Genomics Platform"/>
            <consortium name="The Broad Institute Genome Sequencing Center for Infectious Disease"/>
            <person name="Wu L."/>
            <person name="Ma J."/>
        </authorList>
    </citation>
    <scope>NUCLEOTIDE SEQUENCE [LARGE SCALE GENOMIC DNA]</scope>
    <source>
        <strain evidence="2">CECT 7184</strain>
    </source>
</reference>
<evidence type="ECO:0000313" key="2">
    <source>
        <dbReference type="Proteomes" id="UP001596142"/>
    </source>
</evidence>
<dbReference type="Proteomes" id="UP001596142">
    <property type="component" value="Unassembled WGS sequence"/>
</dbReference>
<dbReference type="RefSeq" id="WP_385942770.1">
    <property type="nucleotide sequence ID" value="NZ_JBHSOZ010000010.1"/>
</dbReference>
<organism evidence="1 2">
    <name type="scientific">Thalassorhabdus alkalitolerans</name>
    <dbReference type="NCBI Taxonomy" id="2282697"/>
    <lineage>
        <taxon>Bacteria</taxon>
        <taxon>Bacillati</taxon>
        <taxon>Bacillota</taxon>
        <taxon>Bacilli</taxon>
        <taxon>Bacillales</taxon>
        <taxon>Bacillaceae</taxon>
        <taxon>Thalassorhabdus</taxon>
    </lineage>
</organism>